<keyword evidence="3 6" id="KW-0378">Hydrolase</keyword>
<evidence type="ECO:0000256" key="4">
    <source>
        <dbReference type="ARBA" id="ARBA00022833"/>
    </source>
</evidence>
<dbReference type="EMBL" id="JABRWJ010000001">
    <property type="protein sequence ID" value="NRF65749.1"/>
    <property type="molecule type" value="Genomic_DNA"/>
</dbReference>
<dbReference type="Proteomes" id="UP000737171">
    <property type="component" value="Unassembled WGS sequence"/>
</dbReference>
<dbReference type="InterPro" id="IPR001915">
    <property type="entry name" value="Peptidase_M48"/>
</dbReference>
<comment type="similarity">
    <text evidence="6">Belongs to the peptidase M48 family.</text>
</comment>
<dbReference type="PANTHER" id="PTHR22726:SF8">
    <property type="entry name" value="METALLOPROTEASE YCAL"/>
    <property type="match status" value="1"/>
</dbReference>
<feature type="signal peptide" evidence="8">
    <location>
        <begin position="1"/>
        <end position="23"/>
    </location>
</feature>
<reference evidence="10 11" key="1">
    <citation type="submission" date="2020-05" db="EMBL/GenBank/DDBJ databases">
        <title>Aquincola sp. isolate from soil.</title>
        <authorList>
            <person name="Han J."/>
            <person name="Kim D.-U."/>
        </authorList>
    </citation>
    <scope>NUCLEOTIDE SEQUENCE [LARGE SCALE GENOMIC DNA]</scope>
    <source>
        <strain evidence="10 11">S2</strain>
    </source>
</reference>
<evidence type="ECO:0000259" key="9">
    <source>
        <dbReference type="Pfam" id="PF01435"/>
    </source>
</evidence>
<evidence type="ECO:0000256" key="5">
    <source>
        <dbReference type="ARBA" id="ARBA00023049"/>
    </source>
</evidence>
<organism evidence="10 11">
    <name type="scientific">Pseudaquabacterium terrae</name>
    <dbReference type="NCBI Taxonomy" id="2732868"/>
    <lineage>
        <taxon>Bacteria</taxon>
        <taxon>Pseudomonadati</taxon>
        <taxon>Pseudomonadota</taxon>
        <taxon>Betaproteobacteria</taxon>
        <taxon>Burkholderiales</taxon>
        <taxon>Sphaerotilaceae</taxon>
        <taxon>Pseudaquabacterium</taxon>
    </lineage>
</organism>
<evidence type="ECO:0000256" key="3">
    <source>
        <dbReference type="ARBA" id="ARBA00022801"/>
    </source>
</evidence>
<keyword evidence="2" id="KW-0479">Metal-binding</keyword>
<dbReference type="RefSeq" id="WP_173120062.1">
    <property type="nucleotide sequence ID" value="NZ_JABRWJ010000001.1"/>
</dbReference>
<evidence type="ECO:0000256" key="7">
    <source>
        <dbReference type="SAM" id="MobiDB-lite"/>
    </source>
</evidence>
<evidence type="ECO:0000256" key="6">
    <source>
        <dbReference type="RuleBase" id="RU003983"/>
    </source>
</evidence>
<keyword evidence="8" id="KW-0732">Signal</keyword>
<keyword evidence="11" id="KW-1185">Reference proteome</keyword>
<dbReference type="Pfam" id="PF01435">
    <property type="entry name" value="Peptidase_M48"/>
    <property type="match status" value="1"/>
</dbReference>
<dbReference type="InterPro" id="IPR051156">
    <property type="entry name" value="Mito/Outer_Membr_Metalloprot"/>
</dbReference>
<keyword evidence="5 6" id="KW-0482">Metalloprotease</keyword>
<comment type="caution">
    <text evidence="10">The sequence shown here is derived from an EMBL/GenBank/DDBJ whole genome shotgun (WGS) entry which is preliminary data.</text>
</comment>
<dbReference type="GO" id="GO:0008237">
    <property type="term" value="F:metallopeptidase activity"/>
    <property type="evidence" value="ECO:0007669"/>
    <property type="project" value="UniProtKB-KW"/>
</dbReference>
<comment type="cofactor">
    <cofactor evidence="6">
        <name>Zn(2+)</name>
        <dbReference type="ChEBI" id="CHEBI:29105"/>
    </cofactor>
    <text evidence="6">Binds 1 zinc ion per subunit.</text>
</comment>
<feature type="chain" id="PRO_5046325575" evidence="8">
    <location>
        <begin position="24"/>
        <end position="251"/>
    </location>
</feature>
<keyword evidence="1 6" id="KW-0645">Protease</keyword>
<dbReference type="PANTHER" id="PTHR22726">
    <property type="entry name" value="METALLOENDOPEPTIDASE OMA1"/>
    <property type="match status" value="1"/>
</dbReference>
<gene>
    <name evidence="10" type="ORF">HLB44_01995</name>
</gene>
<name>A0ABX2E9P8_9BURK</name>
<proteinExistence type="inferred from homology"/>
<evidence type="ECO:0000256" key="2">
    <source>
        <dbReference type="ARBA" id="ARBA00022723"/>
    </source>
</evidence>
<evidence type="ECO:0000256" key="1">
    <source>
        <dbReference type="ARBA" id="ARBA00022670"/>
    </source>
</evidence>
<feature type="region of interest" description="Disordered" evidence="7">
    <location>
        <begin position="219"/>
        <end position="251"/>
    </location>
</feature>
<accession>A0ABX2E9P8</accession>
<sequence length="251" mass="26852">MNLHRRQTLFLLPAAALAPQAFAFDLNKALGAAQGAAKAASLSDDDIRAHARSMAAQMDAQSRIAPATSAHAKRLAALTQSCREDKGLALNYKVYQTPEVNAFALADGSIRFYSGLMDMMSDDEVRYVIGHEIGHVQAGHSKKRMQVALGSGAAREAALAAGGKAGALASSELGDLFVKVVRAQHSQSNENEADDYAMQFLSRRQHDRRAAVSALEKLDKMSGGGGAHWLSTHPAPRDRAQRMRTQLGGTT</sequence>
<keyword evidence="4 6" id="KW-0862">Zinc</keyword>
<evidence type="ECO:0000313" key="10">
    <source>
        <dbReference type="EMBL" id="NRF65749.1"/>
    </source>
</evidence>
<evidence type="ECO:0000313" key="11">
    <source>
        <dbReference type="Proteomes" id="UP000737171"/>
    </source>
</evidence>
<evidence type="ECO:0000256" key="8">
    <source>
        <dbReference type="SAM" id="SignalP"/>
    </source>
</evidence>
<feature type="domain" description="Peptidase M48" evidence="9">
    <location>
        <begin position="93"/>
        <end position="245"/>
    </location>
</feature>
<dbReference type="Gene3D" id="3.30.2010.10">
    <property type="entry name" value="Metalloproteases ('zincins'), catalytic domain"/>
    <property type="match status" value="1"/>
</dbReference>
<protein>
    <submittedName>
        <fullName evidence="10">M48 family metalloprotease</fullName>
    </submittedName>
</protein>